<keyword evidence="1" id="KW-0472">Membrane</keyword>
<dbReference type="Proteomes" id="UP000198765">
    <property type="component" value="Chromosome I"/>
</dbReference>
<organism evidence="3 4">
    <name type="scientific">Micromonospora narathiwatensis</name>
    <dbReference type="NCBI Taxonomy" id="299146"/>
    <lineage>
        <taxon>Bacteria</taxon>
        <taxon>Bacillati</taxon>
        <taxon>Actinomycetota</taxon>
        <taxon>Actinomycetes</taxon>
        <taxon>Micromonosporales</taxon>
        <taxon>Micromonosporaceae</taxon>
        <taxon>Micromonospora</taxon>
    </lineage>
</organism>
<evidence type="ECO:0000313" key="4">
    <source>
        <dbReference type="Proteomes" id="UP000198765"/>
    </source>
</evidence>
<dbReference type="EMBL" id="LT594324">
    <property type="protein sequence ID" value="SBT42342.1"/>
    <property type="molecule type" value="Genomic_DNA"/>
</dbReference>
<feature type="domain" description="DUF6286" evidence="2">
    <location>
        <begin position="65"/>
        <end position="164"/>
    </location>
</feature>
<accession>A0A1A8ZEB0</accession>
<keyword evidence="4" id="KW-1185">Reference proteome</keyword>
<reference evidence="3 4" key="1">
    <citation type="submission" date="2016-06" db="EMBL/GenBank/DDBJ databases">
        <authorList>
            <person name="Kjaerup R.B."/>
            <person name="Dalgaard T.S."/>
            <person name="Juul-Madsen H.R."/>
        </authorList>
    </citation>
    <scope>NUCLEOTIDE SEQUENCE [LARGE SCALE GENOMIC DNA]</scope>
    <source>
        <strain evidence="3 4">DSM 45248</strain>
    </source>
</reference>
<keyword evidence="1" id="KW-0812">Transmembrane</keyword>
<evidence type="ECO:0000256" key="1">
    <source>
        <dbReference type="SAM" id="Phobius"/>
    </source>
</evidence>
<sequence length="172" mass="19353">MRTVNRIATLLLAVALLAGGTLVTVEALLAASGHPGSLVQRWYAVLTTTRWQDAPVRAVAAGVALLGLVLLVAELLRWRPVRLRLAEDDGWHLHRRSVERRLARVARAVPSVHRARVRLRRRGDDWRPRVTATGDPSARADVEFALRWELDRLAAPRRDPIEVRLIPVRRTT</sequence>
<dbReference type="RefSeq" id="WP_091192563.1">
    <property type="nucleotide sequence ID" value="NZ_LT594324.1"/>
</dbReference>
<feature type="transmembrane region" description="Helical" evidence="1">
    <location>
        <begin position="54"/>
        <end position="76"/>
    </location>
</feature>
<evidence type="ECO:0000313" key="3">
    <source>
        <dbReference type="EMBL" id="SBT42342.1"/>
    </source>
</evidence>
<dbReference type="OrthoDB" id="3402546at2"/>
<proteinExistence type="predicted"/>
<dbReference type="PATRIC" id="fig|299146.4.peg.1536"/>
<dbReference type="AlphaFoldDB" id="A0A1A8ZEB0"/>
<evidence type="ECO:0000259" key="2">
    <source>
        <dbReference type="Pfam" id="PF19803"/>
    </source>
</evidence>
<gene>
    <name evidence="3" type="ORF">GA0070621_1484</name>
</gene>
<dbReference type="InterPro" id="IPR046253">
    <property type="entry name" value="DUF6286"/>
</dbReference>
<protein>
    <recommendedName>
        <fullName evidence="2">DUF6286 domain-containing protein</fullName>
    </recommendedName>
</protein>
<dbReference type="Pfam" id="PF19803">
    <property type="entry name" value="DUF6286"/>
    <property type="match status" value="1"/>
</dbReference>
<keyword evidence="1" id="KW-1133">Transmembrane helix</keyword>
<name>A0A1A8ZEB0_9ACTN</name>